<keyword evidence="4" id="KW-1185">Reference proteome</keyword>
<evidence type="ECO:0000313" key="4">
    <source>
        <dbReference type="Proteomes" id="UP001205906"/>
    </source>
</evidence>
<dbReference type="Proteomes" id="UP001205906">
    <property type="component" value="Unassembled WGS sequence"/>
</dbReference>
<evidence type="ECO:0000259" key="2">
    <source>
        <dbReference type="Pfam" id="PF13449"/>
    </source>
</evidence>
<dbReference type="RefSeq" id="WP_252821413.1">
    <property type="nucleotide sequence ID" value="NZ_JAMXQS010000008.1"/>
</dbReference>
<dbReference type="EMBL" id="JAMXQS010000008">
    <property type="protein sequence ID" value="MCO6051655.1"/>
    <property type="molecule type" value="Genomic_DNA"/>
</dbReference>
<dbReference type="InterPro" id="IPR014567">
    <property type="entry name" value="UCP031900"/>
</dbReference>
<dbReference type="Pfam" id="PF13449">
    <property type="entry name" value="Phytase-like"/>
    <property type="match status" value="1"/>
</dbReference>
<proteinExistence type="predicted"/>
<keyword evidence="1" id="KW-0732">Signal</keyword>
<protein>
    <submittedName>
        <fullName evidence="3">Esterase-like activity of phytase family protein</fullName>
    </submittedName>
</protein>
<accession>A0ABT1CA20</accession>
<dbReference type="InterPro" id="IPR027372">
    <property type="entry name" value="Phytase-like_dom"/>
</dbReference>
<reference evidence="3 4" key="1">
    <citation type="submission" date="2022-06" db="EMBL/GenBank/DDBJ databases">
        <title>Mesorhizobium sp. strain RP14 Genome sequencing and assembly.</title>
        <authorList>
            <person name="Kim I."/>
        </authorList>
    </citation>
    <scope>NUCLEOTIDE SEQUENCE [LARGE SCALE GENOMIC DNA]</scope>
    <source>
        <strain evidence="4">RP14(2022)</strain>
    </source>
</reference>
<evidence type="ECO:0000313" key="3">
    <source>
        <dbReference type="EMBL" id="MCO6051655.1"/>
    </source>
</evidence>
<evidence type="ECO:0000256" key="1">
    <source>
        <dbReference type="SAM" id="SignalP"/>
    </source>
</evidence>
<sequence>MRLAVLTLALLAGVSLAQAEPVQVTARPITEFQIGRKETRFGPLEFVGGLELTSGARNFGSFSALRFRDSNGQFMGVSDDGFWFFGRIIRDAEGRPSGVEDFSLEPILDALGDQRHDKRDVDAESLALTGDTVTVGFERTHRVVQYKLRPGAMGRTLSQIPFLIPRNELRDNRGIEALMKAPEKGALGSALVAVTERSLDAQGNLFAAVLSGPRKGLFSVVRHDPFDVSDGAFLPNGDLLLLERSYAFPTGVGLRLRRIAGADIKPGAVVDGPIWFTADMTYQIDNMEGLDVWRRADGKTAVSLISDDNGSIFQRNLYLEFVLAE</sequence>
<dbReference type="PIRSF" id="PIRSF031900">
    <property type="entry name" value="UCP031900"/>
    <property type="match status" value="1"/>
</dbReference>
<comment type="caution">
    <text evidence="3">The sequence shown here is derived from an EMBL/GenBank/DDBJ whole genome shotgun (WGS) entry which is preliminary data.</text>
</comment>
<feature type="signal peptide" evidence="1">
    <location>
        <begin position="1"/>
        <end position="19"/>
    </location>
</feature>
<feature type="chain" id="PRO_5047175181" evidence="1">
    <location>
        <begin position="20"/>
        <end position="325"/>
    </location>
</feature>
<organism evidence="3 4">
    <name type="scientific">Mesorhizobium liriopis</name>
    <dbReference type="NCBI Taxonomy" id="2953882"/>
    <lineage>
        <taxon>Bacteria</taxon>
        <taxon>Pseudomonadati</taxon>
        <taxon>Pseudomonadota</taxon>
        <taxon>Alphaproteobacteria</taxon>
        <taxon>Hyphomicrobiales</taxon>
        <taxon>Phyllobacteriaceae</taxon>
        <taxon>Mesorhizobium</taxon>
    </lineage>
</organism>
<name>A0ABT1CA20_9HYPH</name>
<gene>
    <name evidence="3" type="ORF">NGM99_17865</name>
</gene>
<feature type="domain" description="Phytase-like" evidence="2">
    <location>
        <begin position="58"/>
        <end position="310"/>
    </location>
</feature>